<dbReference type="InterPro" id="IPR012318">
    <property type="entry name" value="HTH_CRP"/>
</dbReference>
<feature type="domain" description="Cyclic nucleotide-binding" evidence="4">
    <location>
        <begin position="12"/>
        <end position="99"/>
    </location>
</feature>
<evidence type="ECO:0000256" key="3">
    <source>
        <dbReference type="ARBA" id="ARBA00023163"/>
    </source>
</evidence>
<organism evidence="6 7">
    <name type="scientific">Sphingomonas sanxanigenens DSM 19645 = NX02</name>
    <dbReference type="NCBI Taxonomy" id="1123269"/>
    <lineage>
        <taxon>Bacteria</taxon>
        <taxon>Pseudomonadati</taxon>
        <taxon>Pseudomonadota</taxon>
        <taxon>Alphaproteobacteria</taxon>
        <taxon>Sphingomonadales</taxon>
        <taxon>Sphingomonadaceae</taxon>
        <taxon>Sphingomonas</taxon>
    </lineage>
</organism>
<dbReference type="PROSITE" id="PS51063">
    <property type="entry name" value="HTH_CRP_2"/>
    <property type="match status" value="1"/>
</dbReference>
<feature type="domain" description="HTH crp-type" evidence="5">
    <location>
        <begin position="146"/>
        <end position="220"/>
    </location>
</feature>
<dbReference type="InterPro" id="IPR036388">
    <property type="entry name" value="WH-like_DNA-bd_sf"/>
</dbReference>
<dbReference type="InterPro" id="IPR018490">
    <property type="entry name" value="cNMP-bd_dom_sf"/>
</dbReference>
<dbReference type="InterPro" id="IPR050397">
    <property type="entry name" value="Env_Response_Regulators"/>
</dbReference>
<dbReference type="PANTHER" id="PTHR24567">
    <property type="entry name" value="CRP FAMILY TRANSCRIPTIONAL REGULATORY PROTEIN"/>
    <property type="match status" value="1"/>
</dbReference>
<dbReference type="CDD" id="cd00092">
    <property type="entry name" value="HTH_CRP"/>
    <property type="match status" value="1"/>
</dbReference>
<evidence type="ECO:0000313" key="7">
    <source>
        <dbReference type="Proteomes" id="UP000018851"/>
    </source>
</evidence>
<dbReference type="SMART" id="SM00419">
    <property type="entry name" value="HTH_CRP"/>
    <property type="match status" value="1"/>
</dbReference>
<keyword evidence="3" id="KW-0804">Transcription</keyword>
<evidence type="ECO:0008006" key="8">
    <source>
        <dbReference type="Google" id="ProtNLM"/>
    </source>
</evidence>
<dbReference type="CDD" id="cd00038">
    <property type="entry name" value="CAP_ED"/>
    <property type="match status" value="1"/>
</dbReference>
<dbReference type="InterPro" id="IPR000595">
    <property type="entry name" value="cNMP-bd_dom"/>
</dbReference>
<dbReference type="eggNOG" id="COG0664">
    <property type="taxonomic scope" value="Bacteria"/>
</dbReference>
<sequence length="245" mass="27694">MTGSCFAERLGHFLDLTEKERAALARLEERERTLKRGQMLRRENDGSDEIYVLRHGWMMSYVYLDDGSRQILRLHFPGDLIGSSNIAYRDAAESLTAITDAVVCPFEKQALRTLFDDHPRVAALLFAVSQAERVSLTDRLASLGRTSARARVGALLLDMLHRIRFMRKDVTNSFELILTQEEIGDATGLTAVHVNRMMRALAEEGMIERRNGSVTIVDERALAQASAYFNRFAELDTSWFPAPRG</sequence>
<evidence type="ECO:0000313" key="6">
    <source>
        <dbReference type="EMBL" id="AHE57313.1"/>
    </source>
</evidence>
<dbReference type="AlphaFoldDB" id="W0ALU7"/>
<dbReference type="GO" id="GO:0005829">
    <property type="term" value="C:cytosol"/>
    <property type="evidence" value="ECO:0007669"/>
    <property type="project" value="TreeGrafter"/>
</dbReference>
<dbReference type="RefSeq" id="WP_025295403.1">
    <property type="nucleotide sequence ID" value="NZ_CP006644.1"/>
</dbReference>
<keyword evidence="2" id="KW-0238">DNA-binding</keyword>
<dbReference type="Proteomes" id="UP000018851">
    <property type="component" value="Chromosome"/>
</dbReference>
<dbReference type="Pfam" id="PF13545">
    <property type="entry name" value="HTH_Crp_2"/>
    <property type="match status" value="1"/>
</dbReference>
<dbReference type="Pfam" id="PF00027">
    <property type="entry name" value="cNMP_binding"/>
    <property type="match status" value="1"/>
</dbReference>
<dbReference type="Gene3D" id="1.10.10.10">
    <property type="entry name" value="Winged helix-like DNA-binding domain superfamily/Winged helix DNA-binding domain"/>
    <property type="match status" value="1"/>
</dbReference>
<accession>W0ALU7</accession>
<dbReference type="SUPFAM" id="SSF51206">
    <property type="entry name" value="cAMP-binding domain-like"/>
    <property type="match status" value="1"/>
</dbReference>
<dbReference type="InterPro" id="IPR036390">
    <property type="entry name" value="WH_DNA-bd_sf"/>
</dbReference>
<dbReference type="EMBL" id="CP006644">
    <property type="protein sequence ID" value="AHE57313.1"/>
    <property type="molecule type" value="Genomic_DNA"/>
</dbReference>
<evidence type="ECO:0000256" key="2">
    <source>
        <dbReference type="ARBA" id="ARBA00023125"/>
    </source>
</evidence>
<keyword evidence="1" id="KW-0805">Transcription regulation</keyword>
<dbReference type="PATRIC" id="fig|1123269.5.peg.5632"/>
<dbReference type="InterPro" id="IPR014710">
    <property type="entry name" value="RmlC-like_jellyroll"/>
</dbReference>
<dbReference type="Gene3D" id="2.60.120.10">
    <property type="entry name" value="Jelly Rolls"/>
    <property type="match status" value="1"/>
</dbReference>
<reference evidence="6 7" key="1">
    <citation type="submission" date="2013-07" db="EMBL/GenBank/DDBJ databases">
        <title>Completed genome of Sphingomonas sanxanigenens NX02.</title>
        <authorList>
            <person name="Ma T."/>
            <person name="Huang H."/>
            <person name="Wu M."/>
            <person name="Li X."/>
            <person name="Li G."/>
        </authorList>
    </citation>
    <scope>NUCLEOTIDE SEQUENCE [LARGE SCALE GENOMIC DNA]</scope>
    <source>
        <strain evidence="6 7">NX02</strain>
    </source>
</reference>
<dbReference type="PANTHER" id="PTHR24567:SF68">
    <property type="entry name" value="DNA-BINDING TRANSCRIPTIONAL DUAL REGULATOR CRP"/>
    <property type="match status" value="1"/>
</dbReference>
<evidence type="ECO:0000256" key="1">
    <source>
        <dbReference type="ARBA" id="ARBA00023015"/>
    </source>
</evidence>
<dbReference type="GO" id="GO:0003677">
    <property type="term" value="F:DNA binding"/>
    <property type="evidence" value="ECO:0007669"/>
    <property type="project" value="UniProtKB-KW"/>
</dbReference>
<keyword evidence="7" id="KW-1185">Reference proteome</keyword>
<dbReference type="SMART" id="SM00100">
    <property type="entry name" value="cNMP"/>
    <property type="match status" value="1"/>
</dbReference>
<dbReference type="GO" id="GO:0003700">
    <property type="term" value="F:DNA-binding transcription factor activity"/>
    <property type="evidence" value="ECO:0007669"/>
    <property type="project" value="TreeGrafter"/>
</dbReference>
<name>W0ALU7_9SPHN</name>
<dbReference type="STRING" id="1123269.NX02_28670"/>
<gene>
    <name evidence="6" type="ORF">NX02_28670</name>
</gene>
<protein>
    <recommendedName>
        <fullName evidence="8">HTH crp-type domain-containing protein</fullName>
    </recommendedName>
</protein>
<dbReference type="SUPFAM" id="SSF46785">
    <property type="entry name" value="Winged helix' DNA-binding domain"/>
    <property type="match status" value="1"/>
</dbReference>
<evidence type="ECO:0000259" key="5">
    <source>
        <dbReference type="PROSITE" id="PS51063"/>
    </source>
</evidence>
<dbReference type="HOGENOM" id="CLU_075053_0_0_5"/>
<proteinExistence type="predicted"/>
<evidence type="ECO:0000259" key="4">
    <source>
        <dbReference type="PROSITE" id="PS50042"/>
    </source>
</evidence>
<dbReference type="KEGG" id="ssan:NX02_28670"/>
<dbReference type="PROSITE" id="PS50042">
    <property type="entry name" value="CNMP_BINDING_3"/>
    <property type="match status" value="1"/>
</dbReference>